<reference evidence="2 3" key="1">
    <citation type="submission" date="2019-11" db="EMBL/GenBank/DDBJ databases">
        <title>Identification of a novel strain.</title>
        <authorList>
            <person name="Xu Q."/>
            <person name="Wang G."/>
        </authorList>
    </citation>
    <scope>NUCLEOTIDE SEQUENCE [LARGE SCALE GENOMIC DNA]</scope>
    <source>
        <strain evidence="3">xq</strain>
    </source>
</reference>
<evidence type="ECO:0000313" key="2">
    <source>
        <dbReference type="EMBL" id="MTD93829.1"/>
    </source>
</evidence>
<proteinExistence type="predicted"/>
<comment type="caution">
    <text evidence="2">The sequence shown here is derived from an EMBL/GenBank/DDBJ whole genome shotgun (WGS) entry which is preliminary data.</text>
</comment>
<dbReference type="Gene3D" id="3.40.630.30">
    <property type="match status" value="2"/>
</dbReference>
<dbReference type="PROSITE" id="PS51186">
    <property type="entry name" value="GNAT"/>
    <property type="match status" value="1"/>
</dbReference>
<keyword evidence="3" id="KW-1185">Reference proteome</keyword>
<dbReference type="Proteomes" id="UP000440694">
    <property type="component" value="Unassembled WGS sequence"/>
</dbReference>
<organism evidence="2 3">
    <name type="scientific">Hyphomicrobium album</name>
    <dbReference type="NCBI Taxonomy" id="2665159"/>
    <lineage>
        <taxon>Bacteria</taxon>
        <taxon>Pseudomonadati</taxon>
        <taxon>Pseudomonadota</taxon>
        <taxon>Alphaproteobacteria</taxon>
        <taxon>Hyphomicrobiales</taxon>
        <taxon>Hyphomicrobiaceae</taxon>
        <taxon>Hyphomicrobium</taxon>
    </lineage>
</organism>
<dbReference type="SUPFAM" id="SSF55729">
    <property type="entry name" value="Acyl-CoA N-acyltransferases (Nat)"/>
    <property type="match status" value="1"/>
</dbReference>
<dbReference type="EMBL" id="WMBQ01000001">
    <property type="protein sequence ID" value="MTD93829.1"/>
    <property type="molecule type" value="Genomic_DNA"/>
</dbReference>
<evidence type="ECO:0000313" key="3">
    <source>
        <dbReference type="Proteomes" id="UP000440694"/>
    </source>
</evidence>
<dbReference type="AlphaFoldDB" id="A0A6I3KHQ3"/>
<accession>A0A6I3KHQ3</accession>
<dbReference type="InterPro" id="IPR016181">
    <property type="entry name" value="Acyl_CoA_acyltransferase"/>
</dbReference>
<gene>
    <name evidence="2" type="ORF">GIW81_05715</name>
</gene>
<dbReference type="CDD" id="cd04301">
    <property type="entry name" value="NAT_SF"/>
    <property type="match status" value="1"/>
</dbReference>
<protein>
    <submittedName>
        <fullName evidence="2">GNAT family N-acetyltransferase</fullName>
    </submittedName>
</protein>
<feature type="domain" description="N-acetyltransferase" evidence="1">
    <location>
        <begin position="12"/>
        <end position="178"/>
    </location>
</feature>
<dbReference type="Pfam" id="PF00583">
    <property type="entry name" value="Acetyltransf_1"/>
    <property type="match status" value="1"/>
</dbReference>
<keyword evidence="2" id="KW-0808">Transferase</keyword>
<evidence type="ECO:0000259" key="1">
    <source>
        <dbReference type="PROSITE" id="PS51186"/>
    </source>
</evidence>
<dbReference type="GO" id="GO:0016747">
    <property type="term" value="F:acyltransferase activity, transferring groups other than amino-acyl groups"/>
    <property type="evidence" value="ECO:0007669"/>
    <property type="project" value="InterPro"/>
</dbReference>
<dbReference type="InterPro" id="IPR000182">
    <property type="entry name" value="GNAT_dom"/>
</dbReference>
<name>A0A6I3KHQ3_9HYPH</name>
<sequence length="178" mass="19675">MSKTKPDTRSSVAVRRWTDIDRSASLVEQLDAIFFEASNTKAFPSEEARAAFRERWFGRYLTQHPQWAYVALAADGSVAGYLVGALDEASGFDDFADAAREFPAHLHVNLAPAYRSRGIGAALIDAFAADAIRAGAKGMHIVTSADARNVRFYERSRFSEQARTSVNGRDLVFLGRRL</sequence>
<dbReference type="RefSeq" id="WP_154738331.1">
    <property type="nucleotide sequence ID" value="NZ_WMBQ01000001.1"/>
</dbReference>